<keyword evidence="2" id="KW-1185">Reference proteome</keyword>
<organism evidence="1 2">
    <name type="scientific">Aspergillus minisclerotigenes</name>
    <dbReference type="NCBI Taxonomy" id="656917"/>
    <lineage>
        <taxon>Eukaryota</taxon>
        <taxon>Fungi</taxon>
        <taxon>Dikarya</taxon>
        <taxon>Ascomycota</taxon>
        <taxon>Pezizomycotina</taxon>
        <taxon>Eurotiomycetes</taxon>
        <taxon>Eurotiomycetidae</taxon>
        <taxon>Eurotiales</taxon>
        <taxon>Aspergillaceae</taxon>
        <taxon>Aspergillus</taxon>
        <taxon>Aspergillus subgen. Circumdati</taxon>
    </lineage>
</organism>
<name>A0A5N6IMK4_9EURO</name>
<dbReference type="Proteomes" id="UP000326289">
    <property type="component" value="Unassembled WGS sequence"/>
</dbReference>
<protein>
    <submittedName>
        <fullName evidence="1">Uncharacterized protein</fullName>
    </submittedName>
</protein>
<proteinExistence type="predicted"/>
<reference evidence="1 2" key="1">
    <citation type="submission" date="2019-04" db="EMBL/GenBank/DDBJ databases">
        <title>Fungal friends and foes A comparative genomics study of 23 Aspergillus species from section Flavi.</title>
        <authorList>
            <consortium name="DOE Joint Genome Institute"/>
            <person name="Kjaerbolling I."/>
            <person name="Vesth T.C."/>
            <person name="Frisvad J.C."/>
            <person name="Nybo J.L."/>
            <person name="Theobald S."/>
            <person name="Kildgaard S."/>
            <person name="Petersen T.I."/>
            <person name="Kuo A."/>
            <person name="Sato A."/>
            <person name="Lyhne E.K."/>
            <person name="Kogle M.E."/>
            <person name="Wiebenga A."/>
            <person name="Kun R.S."/>
            <person name="Lubbers R.J."/>
            <person name="Makela M.R."/>
            <person name="Barry K."/>
            <person name="Chovatia M."/>
            <person name="Clum A."/>
            <person name="Daum C."/>
            <person name="Haridas S."/>
            <person name="He G."/>
            <person name="LaButti K."/>
            <person name="Lipzen A."/>
            <person name="Mondo S."/>
            <person name="Pangilinan J."/>
            <person name="Riley R."/>
            <person name="Salamov A."/>
            <person name="Simmons B.A."/>
            <person name="Magnuson J.K."/>
            <person name="Henrissat B."/>
            <person name="Mortensen U.H."/>
            <person name="Larsen T.O."/>
            <person name="De vries R.P."/>
            <person name="Grigoriev I.V."/>
            <person name="Machida M."/>
            <person name="Baker S.E."/>
            <person name="Andersen M.R."/>
        </authorList>
    </citation>
    <scope>NUCLEOTIDE SEQUENCE [LARGE SCALE GENOMIC DNA]</scope>
    <source>
        <strain evidence="1 2">CBS 117635</strain>
    </source>
</reference>
<evidence type="ECO:0000313" key="2">
    <source>
        <dbReference type="Proteomes" id="UP000326289"/>
    </source>
</evidence>
<dbReference type="AlphaFoldDB" id="A0A5N6IMK4"/>
<gene>
    <name evidence="1" type="ORF">BDV30DRAFT_50599</name>
</gene>
<evidence type="ECO:0000313" key="1">
    <source>
        <dbReference type="EMBL" id="KAB8267129.1"/>
    </source>
</evidence>
<accession>A0A5N6IMK4</accession>
<dbReference type="EMBL" id="ML732916">
    <property type="protein sequence ID" value="KAB8267129.1"/>
    <property type="molecule type" value="Genomic_DNA"/>
</dbReference>
<sequence>MKWISHCISSIAHPQLPPTRILCSLSTRSASTSSHTTPSPSLVFLFFLDNSLGYISLGDYFPGICSASLYYVFI</sequence>